<dbReference type="Proteomes" id="UP000699462">
    <property type="component" value="Unassembled WGS sequence"/>
</dbReference>
<feature type="compositionally biased region" description="Polar residues" evidence="1">
    <location>
        <begin position="36"/>
        <end position="49"/>
    </location>
</feature>
<accession>A0A8T0DN19</accession>
<feature type="compositionally biased region" description="Polar residues" evidence="1">
    <location>
        <begin position="1"/>
        <end position="20"/>
    </location>
</feature>
<keyword evidence="3" id="KW-1185">Reference proteome</keyword>
<reference evidence="2 3" key="1">
    <citation type="submission" date="2019-07" db="EMBL/GenBank/DDBJ databases">
        <title>Annotation for the trematode Paragonimus westermani.</title>
        <authorList>
            <person name="Choi Y.-J."/>
        </authorList>
    </citation>
    <scope>NUCLEOTIDE SEQUENCE [LARGE SCALE GENOMIC DNA]</scope>
    <source>
        <strain evidence="2">180907_Pwestermani</strain>
    </source>
</reference>
<dbReference type="OrthoDB" id="10029558at2759"/>
<evidence type="ECO:0000313" key="2">
    <source>
        <dbReference type="EMBL" id="KAF8568117.1"/>
    </source>
</evidence>
<comment type="caution">
    <text evidence="2">The sequence shown here is derived from an EMBL/GenBank/DDBJ whole genome shotgun (WGS) entry which is preliminary data.</text>
</comment>
<feature type="region of interest" description="Disordered" evidence="1">
    <location>
        <begin position="1"/>
        <end position="69"/>
    </location>
</feature>
<dbReference type="AlphaFoldDB" id="A0A8T0DN19"/>
<dbReference type="EMBL" id="JTDF01003091">
    <property type="protein sequence ID" value="KAF8568117.1"/>
    <property type="molecule type" value="Genomic_DNA"/>
</dbReference>
<feature type="compositionally biased region" description="Low complexity" evidence="1">
    <location>
        <begin position="21"/>
        <end position="35"/>
    </location>
</feature>
<evidence type="ECO:0000256" key="1">
    <source>
        <dbReference type="SAM" id="MobiDB-lite"/>
    </source>
</evidence>
<name>A0A8T0DN19_9TREM</name>
<proteinExistence type="predicted"/>
<sequence>LLSSEANNGFSPSAVQYQHHSPTSPSSDNDSSSSNLRQQCHSSKPSGHSTFRRTKRQQDRARQTGLMNSPAATDYHLAYTSVANATELTDLITAQSSQCDRNSGSSVVAGTSSIDVEDYNQVCTTLSSIFKPPVPAHMISSPCSKSGPDFGSSVTSCSMHDAKPNNQIPDNVEVYYTGLTEPSLNRDPFSAGVNCDALSNSGGFLNQSTSGCPSLPTTVSSGTEFYFLPSDHGFNQSNINRVEGSLKPNYDFSHLELDLSTSFRDLYHKLFDSQGVGFTVKSSVAALSQTCVSNLASREICFVNDKNQPMSTIASLDTVHLTGNPGHQMNGDGLLTLGRLLFGPPHTTDSNEHYFKNNLDTLSRNPSSVETSDLSQTVQNVSSFSCLLQRSLQVASQFDWNTVNLEDFSDLTTKMRAASNVNVSDLTIEQLQELNTSLENAFDRIAIESSFDRVGDFPPQVPSANGCQDQSLNRVLPLHQRQSLRVAYDEQIVLSHHADSSVTHSAPLNGTRGPGDHDPASYASLSCSVDGITSSVVTPTTRTALDMTSLVDSSTASQMSTLSVGGNYLKTSENFVTMAIHSPARSNISVLWDLVNAVDTTAAYSDQCSLSNSSLTLSGQPCELPLKDMESRRFSSVRDNSKMCIPDFPIWMQNQPERNPLSSYFAPVPTENYVGRVADSRSSPLGLDSTQLKITTSALAQHIPDPDTFNQSSLPPCLLNVLPVGPEIDVTRHSTNYRPTTGTCPPTARGIGASVSTDFSVMNSSCSNASHSSRFFTSGRDDNHHTIEHVTSSYPPLLSVTLSPHSNSHDFFGIKSAVSAEFSHNSNSFSCHQATTFDTNHTGQGPDEFNWDSIV</sequence>
<organism evidence="2 3">
    <name type="scientific">Paragonimus westermani</name>
    <dbReference type="NCBI Taxonomy" id="34504"/>
    <lineage>
        <taxon>Eukaryota</taxon>
        <taxon>Metazoa</taxon>
        <taxon>Spiralia</taxon>
        <taxon>Lophotrochozoa</taxon>
        <taxon>Platyhelminthes</taxon>
        <taxon>Trematoda</taxon>
        <taxon>Digenea</taxon>
        <taxon>Plagiorchiida</taxon>
        <taxon>Troglotremata</taxon>
        <taxon>Troglotrematidae</taxon>
        <taxon>Paragonimus</taxon>
    </lineage>
</organism>
<protein>
    <submittedName>
        <fullName evidence="2">Uncharacterized protein</fullName>
    </submittedName>
</protein>
<feature type="non-terminal residue" evidence="2">
    <location>
        <position position="1"/>
    </location>
</feature>
<evidence type="ECO:0000313" key="3">
    <source>
        <dbReference type="Proteomes" id="UP000699462"/>
    </source>
</evidence>
<gene>
    <name evidence="2" type="ORF">P879_04787</name>
</gene>